<gene>
    <name evidence="1" type="ORF">NG895_15085</name>
</gene>
<proteinExistence type="predicted"/>
<protein>
    <submittedName>
        <fullName evidence="1">Uncharacterized protein</fullName>
    </submittedName>
</protein>
<comment type="caution">
    <text evidence="1">The sequence shown here is derived from an EMBL/GenBank/DDBJ whole genome shotgun (WGS) entry which is preliminary data.</text>
</comment>
<evidence type="ECO:0000313" key="1">
    <source>
        <dbReference type="EMBL" id="MCO6045234.1"/>
    </source>
</evidence>
<keyword evidence="2" id="KW-1185">Reference proteome</keyword>
<reference evidence="1" key="1">
    <citation type="submission" date="2022-06" db="EMBL/GenBank/DDBJ databases">
        <title>Aeoliella straminimaris, a novel planctomycete from sediments.</title>
        <authorList>
            <person name="Vitorino I.R."/>
            <person name="Lage O.M."/>
        </authorList>
    </citation>
    <scope>NUCLEOTIDE SEQUENCE</scope>
    <source>
        <strain evidence="1">ICT_H6.2</strain>
    </source>
</reference>
<dbReference type="AlphaFoldDB" id="A0A9X2FB09"/>
<evidence type="ECO:0000313" key="2">
    <source>
        <dbReference type="Proteomes" id="UP001155241"/>
    </source>
</evidence>
<sequence length="68" mass="7383">MAVADIMESLQPAIQRLKVAKAEEVGIDTLRERLLQENASGQHVLVGRSEVGIWTSVPKPAENGSDQD</sequence>
<organism evidence="1 2">
    <name type="scientific">Aeoliella straminimaris</name>
    <dbReference type="NCBI Taxonomy" id="2954799"/>
    <lineage>
        <taxon>Bacteria</taxon>
        <taxon>Pseudomonadati</taxon>
        <taxon>Planctomycetota</taxon>
        <taxon>Planctomycetia</taxon>
        <taxon>Pirellulales</taxon>
        <taxon>Lacipirellulaceae</taxon>
        <taxon>Aeoliella</taxon>
    </lineage>
</organism>
<accession>A0A9X2FB09</accession>
<dbReference type="RefSeq" id="WP_252853343.1">
    <property type="nucleotide sequence ID" value="NZ_JAMXLR010000051.1"/>
</dbReference>
<dbReference type="EMBL" id="JAMXLR010000051">
    <property type="protein sequence ID" value="MCO6045234.1"/>
    <property type="molecule type" value="Genomic_DNA"/>
</dbReference>
<name>A0A9X2FB09_9BACT</name>
<dbReference type="Proteomes" id="UP001155241">
    <property type="component" value="Unassembled WGS sequence"/>
</dbReference>